<keyword evidence="3" id="KW-1185">Reference proteome</keyword>
<accession>A0A7L5HM84</accession>
<organism evidence="2 3">
    <name type="scientific">Campylobacter armoricus</name>
    <dbReference type="NCBI Taxonomy" id="2505970"/>
    <lineage>
        <taxon>Bacteria</taxon>
        <taxon>Pseudomonadati</taxon>
        <taxon>Campylobacterota</taxon>
        <taxon>Epsilonproteobacteria</taxon>
        <taxon>Campylobacterales</taxon>
        <taxon>Campylobacteraceae</taxon>
        <taxon>Campylobacter</taxon>
    </lineage>
</organism>
<gene>
    <name evidence="2" type="ORF">CARM_1455</name>
</gene>
<keyword evidence="1" id="KW-0472">Membrane</keyword>
<keyword evidence="1" id="KW-0812">Transmembrane</keyword>
<dbReference type="KEGG" id="carm:CARM_1455"/>
<dbReference type="EMBL" id="CP053825">
    <property type="protein sequence ID" value="QKF80348.1"/>
    <property type="molecule type" value="Genomic_DNA"/>
</dbReference>
<evidence type="ECO:0000313" key="2">
    <source>
        <dbReference type="EMBL" id="QKF80348.1"/>
    </source>
</evidence>
<evidence type="ECO:0000256" key="1">
    <source>
        <dbReference type="SAM" id="Phobius"/>
    </source>
</evidence>
<dbReference type="RefSeq" id="WP_139426192.1">
    <property type="nucleotide sequence ID" value="NZ_CBCSFY010000004.1"/>
</dbReference>
<proteinExistence type="predicted"/>
<dbReference type="AlphaFoldDB" id="A0A7L5HM84"/>
<feature type="transmembrane region" description="Helical" evidence="1">
    <location>
        <begin position="50"/>
        <end position="68"/>
    </location>
</feature>
<dbReference type="Proteomes" id="UP000509246">
    <property type="component" value="Chromosome"/>
</dbReference>
<feature type="transmembrane region" description="Helical" evidence="1">
    <location>
        <begin position="110"/>
        <end position="131"/>
    </location>
</feature>
<name>A0A7L5HM84_9BACT</name>
<keyword evidence="1" id="KW-1133">Transmembrane helix</keyword>
<reference evidence="2 3" key="1">
    <citation type="submission" date="2020-05" db="EMBL/GenBank/DDBJ databases">
        <title>Complete genome sequencing of Campylobacter and Arcobacter type strains.</title>
        <authorList>
            <person name="Miller W.G."/>
            <person name="Yee E."/>
        </authorList>
    </citation>
    <scope>NUCLEOTIDE SEQUENCE [LARGE SCALE GENOMIC DNA]</scope>
    <source>
        <strain evidence="2 3">CCUG 73571</strain>
    </source>
</reference>
<protein>
    <submittedName>
        <fullName evidence="2">Putative membrane protein</fullName>
    </submittedName>
</protein>
<feature type="transmembrane region" description="Helical" evidence="1">
    <location>
        <begin position="6"/>
        <end position="29"/>
    </location>
</feature>
<evidence type="ECO:0000313" key="3">
    <source>
        <dbReference type="Proteomes" id="UP000509246"/>
    </source>
</evidence>
<dbReference type="GeneID" id="56587205"/>
<feature type="transmembrane region" description="Helical" evidence="1">
    <location>
        <begin position="74"/>
        <end position="98"/>
    </location>
</feature>
<sequence>MDQSYEFFLALHIYSLYTSGFLMLFYLYLTQSSFSQEFIFIKRIRLFLPIYYLFLAITLFTGSLLWALKHFEFSLYIISMWICWIFIFALAIYQFILFKKARLFKRYAKFRFLSFFILCLGIFLLFVPYLLQRFYFNAISISF</sequence>